<keyword evidence="2" id="KW-1185">Reference proteome</keyword>
<dbReference type="AlphaFoldDB" id="A0AAD7SYX1"/>
<name>A0AAD7SYX1_9TELE</name>
<gene>
    <name evidence="1" type="ORF">AAFF_G00188550</name>
</gene>
<dbReference type="Proteomes" id="UP001221898">
    <property type="component" value="Unassembled WGS sequence"/>
</dbReference>
<reference evidence="1" key="1">
    <citation type="journal article" date="2023" name="Science">
        <title>Genome structures resolve the early diversification of teleost fishes.</title>
        <authorList>
            <person name="Parey E."/>
            <person name="Louis A."/>
            <person name="Montfort J."/>
            <person name="Bouchez O."/>
            <person name="Roques C."/>
            <person name="Iampietro C."/>
            <person name="Lluch J."/>
            <person name="Castinel A."/>
            <person name="Donnadieu C."/>
            <person name="Desvignes T."/>
            <person name="Floi Bucao C."/>
            <person name="Jouanno E."/>
            <person name="Wen M."/>
            <person name="Mejri S."/>
            <person name="Dirks R."/>
            <person name="Jansen H."/>
            <person name="Henkel C."/>
            <person name="Chen W.J."/>
            <person name="Zahm M."/>
            <person name="Cabau C."/>
            <person name="Klopp C."/>
            <person name="Thompson A.W."/>
            <person name="Robinson-Rechavi M."/>
            <person name="Braasch I."/>
            <person name="Lecointre G."/>
            <person name="Bobe J."/>
            <person name="Postlethwait J.H."/>
            <person name="Berthelot C."/>
            <person name="Roest Crollius H."/>
            <person name="Guiguen Y."/>
        </authorList>
    </citation>
    <scope>NUCLEOTIDE SEQUENCE</scope>
    <source>
        <strain evidence="1">NC1722</strain>
    </source>
</reference>
<dbReference type="EMBL" id="JAINUG010000025">
    <property type="protein sequence ID" value="KAJ8410898.1"/>
    <property type="molecule type" value="Genomic_DNA"/>
</dbReference>
<evidence type="ECO:0000313" key="1">
    <source>
        <dbReference type="EMBL" id="KAJ8410898.1"/>
    </source>
</evidence>
<sequence length="66" mass="7435">MSRRRAGATPLPCARVRRSRCSVSKVRSSPCRKLRPNEYATLNRLRVSALRSTSYSRDIGAKLKGE</sequence>
<organism evidence="1 2">
    <name type="scientific">Aldrovandia affinis</name>
    <dbReference type="NCBI Taxonomy" id="143900"/>
    <lineage>
        <taxon>Eukaryota</taxon>
        <taxon>Metazoa</taxon>
        <taxon>Chordata</taxon>
        <taxon>Craniata</taxon>
        <taxon>Vertebrata</taxon>
        <taxon>Euteleostomi</taxon>
        <taxon>Actinopterygii</taxon>
        <taxon>Neopterygii</taxon>
        <taxon>Teleostei</taxon>
        <taxon>Notacanthiformes</taxon>
        <taxon>Halosauridae</taxon>
        <taxon>Aldrovandia</taxon>
    </lineage>
</organism>
<protein>
    <submittedName>
        <fullName evidence="1">Uncharacterized protein</fullName>
    </submittedName>
</protein>
<accession>A0AAD7SYX1</accession>
<comment type="caution">
    <text evidence="1">The sequence shown here is derived from an EMBL/GenBank/DDBJ whole genome shotgun (WGS) entry which is preliminary data.</text>
</comment>
<evidence type="ECO:0000313" key="2">
    <source>
        <dbReference type="Proteomes" id="UP001221898"/>
    </source>
</evidence>
<proteinExistence type="predicted"/>